<keyword evidence="5 8" id="KW-0547">Nucleotide-binding</keyword>
<dbReference type="eggNOG" id="COG0414">
    <property type="taxonomic scope" value="Bacteria"/>
</dbReference>
<dbReference type="Gene3D" id="3.40.50.620">
    <property type="entry name" value="HUPs"/>
    <property type="match status" value="1"/>
</dbReference>
<evidence type="ECO:0000256" key="2">
    <source>
        <dbReference type="ARBA" id="ARBA00009256"/>
    </source>
</evidence>
<evidence type="ECO:0000313" key="9">
    <source>
        <dbReference type="EMBL" id="ESQ81654.1"/>
    </source>
</evidence>
<name>V4P3C9_9CAUL</name>
<comment type="function">
    <text evidence="8">Catalyzes the condensation of pantoate with beta-alanine in an ATP-dependent reaction via a pantoyl-adenylate intermediate.</text>
</comment>
<comment type="pathway">
    <text evidence="1 8">Cofactor biosynthesis; (R)-pantothenate biosynthesis; (R)-pantothenate from (R)-pantoate and beta-alanine: step 1/1.</text>
</comment>
<feature type="binding site" evidence="8">
    <location>
        <begin position="48"/>
        <end position="55"/>
    </location>
    <ligand>
        <name>ATP</name>
        <dbReference type="ChEBI" id="CHEBI:30616"/>
    </ligand>
</feature>
<dbReference type="PANTHER" id="PTHR21299:SF1">
    <property type="entry name" value="PANTOATE--BETA-ALANINE LIGASE"/>
    <property type="match status" value="1"/>
</dbReference>
<dbReference type="GO" id="GO:0004592">
    <property type="term" value="F:pantoate-beta-alanine ligase activity"/>
    <property type="evidence" value="ECO:0007669"/>
    <property type="project" value="UniProtKB-UniRule"/>
</dbReference>
<dbReference type="PATRIC" id="fig|1121022.4.peg.4433"/>
<dbReference type="HAMAP" id="MF_00158">
    <property type="entry name" value="PanC"/>
    <property type="match status" value="1"/>
</dbReference>
<proteinExistence type="inferred from homology"/>
<comment type="caution">
    <text evidence="9">The sequence shown here is derived from an EMBL/GenBank/DDBJ whole genome shotgun (WGS) entry which is preliminary data.</text>
</comment>
<keyword evidence="3 8" id="KW-0436">Ligase</keyword>
<dbReference type="Proteomes" id="UP000017837">
    <property type="component" value="Unassembled WGS sequence"/>
</dbReference>
<evidence type="ECO:0000256" key="7">
    <source>
        <dbReference type="ARBA" id="ARBA00048258"/>
    </source>
</evidence>
<evidence type="ECO:0000256" key="4">
    <source>
        <dbReference type="ARBA" id="ARBA00022655"/>
    </source>
</evidence>
<feature type="binding site" evidence="8">
    <location>
        <position position="194"/>
    </location>
    <ligand>
        <name>ATP</name>
        <dbReference type="ChEBI" id="CHEBI:30616"/>
    </ligand>
</feature>
<dbReference type="InterPro" id="IPR014729">
    <property type="entry name" value="Rossmann-like_a/b/a_fold"/>
</dbReference>
<protein>
    <recommendedName>
        <fullName evidence="8">Pantothenate synthetase</fullName>
        <shortName evidence="8">PS</shortName>
        <ecNumber evidence="8">6.3.2.1</ecNumber>
    </recommendedName>
    <alternativeName>
        <fullName evidence="8">Pantoate--beta-alanine ligase</fullName>
    </alternativeName>
    <alternativeName>
        <fullName evidence="8">Pantoate-activating enzyme</fullName>
    </alternativeName>
</protein>
<dbReference type="InterPro" id="IPR004821">
    <property type="entry name" value="Cyt_trans-like"/>
</dbReference>
<dbReference type="SUPFAM" id="SSF52374">
    <property type="entry name" value="Nucleotidylyl transferase"/>
    <property type="match status" value="1"/>
</dbReference>
<organism evidence="9 10">
    <name type="scientific">Asticcacaulis benevestitus DSM 16100 = ATCC BAA-896</name>
    <dbReference type="NCBI Taxonomy" id="1121022"/>
    <lineage>
        <taxon>Bacteria</taxon>
        <taxon>Pseudomonadati</taxon>
        <taxon>Pseudomonadota</taxon>
        <taxon>Alphaproteobacteria</taxon>
        <taxon>Caulobacterales</taxon>
        <taxon>Caulobacteraceae</taxon>
        <taxon>Asticcacaulis</taxon>
    </lineage>
</organism>
<comment type="catalytic activity">
    <reaction evidence="7 8">
        <text>(R)-pantoate + beta-alanine + ATP = (R)-pantothenate + AMP + diphosphate + H(+)</text>
        <dbReference type="Rhea" id="RHEA:10912"/>
        <dbReference type="ChEBI" id="CHEBI:15378"/>
        <dbReference type="ChEBI" id="CHEBI:15980"/>
        <dbReference type="ChEBI" id="CHEBI:29032"/>
        <dbReference type="ChEBI" id="CHEBI:30616"/>
        <dbReference type="ChEBI" id="CHEBI:33019"/>
        <dbReference type="ChEBI" id="CHEBI:57966"/>
        <dbReference type="ChEBI" id="CHEBI:456215"/>
        <dbReference type="EC" id="6.3.2.1"/>
    </reaction>
</comment>
<dbReference type="AlphaFoldDB" id="V4P3C9"/>
<evidence type="ECO:0000256" key="8">
    <source>
        <dbReference type="HAMAP-Rule" id="MF_00158"/>
    </source>
</evidence>
<evidence type="ECO:0000256" key="5">
    <source>
        <dbReference type="ARBA" id="ARBA00022741"/>
    </source>
</evidence>
<dbReference type="Pfam" id="PF02569">
    <property type="entry name" value="Pantoate_ligase"/>
    <property type="match status" value="1"/>
</dbReference>
<reference evidence="9 10" key="1">
    <citation type="journal article" date="2014" name="Nature">
        <title>Sequential evolution of bacterial morphology by co-option of a developmental regulator.</title>
        <authorList>
            <person name="Jiang C."/>
            <person name="Brown P.J."/>
            <person name="Ducret A."/>
            <person name="Brun Y.V."/>
        </authorList>
    </citation>
    <scope>NUCLEOTIDE SEQUENCE [LARGE SCALE GENOMIC DNA]</scope>
    <source>
        <strain evidence="9 10">DSM 16100</strain>
    </source>
</reference>
<dbReference type="Gene3D" id="3.30.1300.10">
    <property type="entry name" value="Pantoate-beta-alanine ligase, C-terminal domain"/>
    <property type="match status" value="1"/>
</dbReference>
<keyword evidence="8" id="KW-0963">Cytoplasm</keyword>
<dbReference type="STRING" id="1121022.GCA_000376105_04165"/>
<dbReference type="InterPro" id="IPR003721">
    <property type="entry name" value="Pantoate_ligase"/>
</dbReference>
<dbReference type="PANTHER" id="PTHR21299">
    <property type="entry name" value="CYTIDYLATE KINASE/PANTOATE-BETA-ALANINE LIGASE"/>
    <property type="match status" value="1"/>
</dbReference>
<comment type="subcellular location">
    <subcellularLocation>
        <location evidence="8">Cytoplasm</location>
    </subcellularLocation>
</comment>
<feature type="active site" description="Proton donor" evidence="8">
    <location>
        <position position="55"/>
    </location>
</feature>
<accession>V4P3C9</accession>
<evidence type="ECO:0000256" key="1">
    <source>
        <dbReference type="ARBA" id="ARBA00004990"/>
    </source>
</evidence>
<dbReference type="NCBIfam" id="TIGR00018">
    <property type="entry name" value="panC"/>
    <property type="match status" value="1"/>
</dbReference>
<gene>
    <name evidence="8" type="primary">panC</name>
    <name evidence="9" type="ORF">ABENE_21640</name>
</gene>
<sequence length="288" mass="31539">MVNNGQLIMPDTAPMSFETKRVRTLPALREAITGLRSSGATIGFVPTMGALHDGHLALVRHAKSLCDKVVVSIFVNPLQFAPTEDLDRYPRDEAGDVARLQSVGCDLVYLPTVDVLYPENFVSRIEMKGPALGLETDFRPQFFSGVATVVSKLFHQVRPDVAVFGEKDFQQLAVVRALVRDFDMGIDIVGLPTIRESDGLALSSRNAYLTPEERAIAPKLHQALKAIRDGGSIEDAKAELTRAGFAQIDYIALRDAETLGDITPDTRSRRLLAALWLGKTRLIDNIAA</sequence>
<keyword evidence="6 8" id="KW-0067">ATP-binding</keyword>
<dbReference type="GO" id="GO:0005524">
    <property type="term" value="F:ATP binding"/>
    <property type="evidence" value="ECO:0007669"/>
    <property type="project" value="UniProtKB-KW"/>
</dbReference>
<comment type="miscellaneous">
    <text evidence="8">The reaction proceeds by a bi uni uni bi ping pong mechanism.</text>
</comment>
<keyword evidence="4 8" id="KW-0566">Pantothenate biosynthesis</keyword>
<comment type="subunit">
    <text evidence="8">Homodimer.</text>
</comment>
<feature type="binding site" evidence="8">
    <location>
        <begin position="202"/>
        <end position="205"/>
    </location>
    <ligand>
        <name>ATP</name>
        <dbReference type="ChEBI" id="CHEBI:30616"/>
    </ligand>
</feature>
<dbReference type="NCBIfam" id="TIGR00125">
    <property type="entry name" value="cyt_tran_rel"/>
    <property type="match status" value="1"/>
</dbReference>
<dbReference type="GO" id="GO:0005829">
    <property type="term" value="C:cytosol"/>
    <property type="evidence" value="ECO:0007669"/>
    <property type="project" value="TreeGrafter"/>
</dbReference>
<keyword evidence="10" id="KW-1185">Reference proteome</keyword>
<feature type="binding site" evidence="8">
    <location>
        <begin position="165"/>
        <end position="168"/>
    </location>
    <ligand>
        <name>ATP</name>
        <dbReference type="ChEBI" id="CHEBI:30616"/>
    </ligand>
</feature>
<evidence type="ECO:0000256" key="3">
    <source>
        <dbReference type="ARBA" id="ARBA00022598"/>
    </source>
</evidence>
<comment type="similarity">
    <text evidence="2 8">Belongs to the pantothenate synthetase family.</text>
</comment>
<dbReference type="UniPathway" id="UPA00028">
    <property type="reaction ID" value="UER00005"/>
</dbReference>
<dbReference type="InterPro" id="IPR042176">
    <property type="entry name" value="Pantoate_ligase_C"/>
</dbReference>
<feature type="binding site" evidence="8">
    <location>
        <position position="171"/>
    </location>
    <ligand>
        <name>(R)-pantoate</name>
        <dbReference type="ChEBI" id="CHEBI:15980"/>
    </ligand>
</feature>
<dbReference type="EC" id="6.3.2.1" evidence="8"/>
<dbReference type="GO" id="GO:0015940">
    <property type="term" value="P:pantothenate biosynthetic process"/>
    <property type="evidence" value="ECO:0007669"/>
    <property type="project" value="UniProtKB-UniRule"/>
</dbReference>
<dbReference type="CDD" id="cd00560">
    <property type="entry name" value="PanC"/>
    <property type="match status" value="1"/>
</dbReference>
<dbReference type="EMBL" id="AWGB01000085">
    <property type="protein sequence ID" value="ESQ81654.1"/>
    <property type="molecule type" value="Genomic_DNA"/>
</dbReference>
<evidence type="ECO:0000256" key="6">
    <source>
        <dbReference type="ARBA" id="ARBA00022840"/>
    </source>
</evidence>
<evidence type="ECO:0000313" key="10">
    <source>
        <dbReference type="Proteomes" id="UP000017837"/>
    </source>
</evidence>
<feature type="binding site" evidence="8">
    <location>
        <position position="79"/>
    </location>
    <ligand>
        <name>(R)-pantoate</name>
        <dbReference type="ChEBI" id="CHEBI:15980"/>
    </ligand>
</feature>
<feature type="binding site" evidence="8">
    <location>
        <position position="79"/>
    </location>
    <ligand>
        <name>beta-alanine</name>
        <dbReference type="ChEBI" id="CHEBI:57966"/>
    </ligand>
</feature>